<proteinExistence type="predicted"/>
<reference evidence="1 2" key="1">
    <citation type="submission" date="2016-10" db="EMBL/GenBank/DDBJ databases">
        <authorList>
            <person name="de Groot N.N."/>
        </authorList>
    </citation>
    <scope>NUCLEOTIDE SEQUENCE [LARGE SCALE GENOMIC DNA]</scope>
    <source>
        <strain evidence="1 2">DSM 19012</strain>
    </source>
</reference>
<gene>
    <name evidence="1" type="ORF">SAMN05444380_1231</name>
</gene>
<sequence length="61" mass="7293">KELERVLKQEKSTLSLKQAAEVTHNMYQITYKLPESKQTKSRLLQMDQQQSELFEIVNKHF</sequence>
<dbReference type="EMBL" id="FONA01000023">
    <property type="protein sequence ID" value="SFE92919.1"/>
    <property type="molecule type" value="Genomic_DNA"/>
</dbReference>
<accession>A0A1I2EJI7</accession>
<organism evidence="1 2">
    <name type="scientific">Thermophagus xiamenensis</name>
    <dbReference type="NCBI Taxonomy" id="385682"/>
    <lineage>
        <taxon>Bacteria</taxon>
        <taxon>Pseudomonadati</taxon>
        <taxon>Bacteroidota</taxon>
        <taxon>Bacteroidia</taxon>
        <taxon>Marinilabiliales</taxon>
        <taxon>Marinilabiliaceae</taxon>
        <taxon>Thermophagus</taxon>
    </lineage>
</organism>
<dbReference type="eggNOG" id="COG5421">
    <property type="taxonomic scope" value="Bacteria"/>
</dbReference>
<name>A0A1I2EJI7_9BACT</name>
<feature type="non-terminal residue" evidence="1">
    <location>
        <position position="1"/>
    </location>
</feature>
<dbReference type="InParanoid" id="A0A1I2EJI7"/>
<keyword evidence="2" id="KW-1185">Reference proteome</keyword>
<dbReference type="AlphaFoldDB" id="A0A1I2EJI7"/>
<evidence type="ECO:0000313" key="1">
    <source>
        <dbReference type="EMBL" id="SFE92919.1"/>
    </source>
</evidence>
<dbReference type="Proteomes" id="UP000181976">
    <property type="component" value="Unassembled WGS sequence"/>
</dbReference>
<protein>
    <submittedName>
        <fullName evidence="1">Uncharacterized protein</fullName>
    </submittedName>
</protein>
<evidence type="ECO:0000313" key="2">
    <source>
        <dbReference type="Proteomes" id="UP000181976"/>
    </source>
</evidence>